<dbReference type="InterPro" id="IPR003140">
    <property type="entry name" value="PLipase/COase/thioEstase"/>
</dbReference>
<dbReference type="PANTHER" id="PTHR10655:SF68">
    <property type="entry name" value="PALMITOYL-PROTEIN HYDROLASE"/>
    <property type="match status" value="1"/>
</dbReference>
<gene>
    <name evidence="5 6" type="primary">LOC106806817</name>
</gene>
<dbReference type="GeneID" id="106806817"/>
<dbReference type="EC" id="3.1.2.22" evidence="2"/>
<comment type="similarity">
    <text evidence="1">Belongs to the AB hydrolase superfamily. AB hydrolase 2 family.</text>
</comment>
<dbReference type="Gene3D" id="3.40.50.1820">
    <property type="entry name" value="alpha/beta hydrolase"/>
    <property type="match status" value="1"/>
</dbReference>
<feature type="domain" description="Phospholipase/carboxylesterase/thioesterase" evidence="3">
    <location>
        <begin position="13"/>
        <end position="224"/>
    </location>
</feature>
<evidence type="ECO:0000313" key="6">
    <source>
        <dbReference type="RefSeq" id="XP_014664419.1"/>
    </source>
</evidence>
<organism evidence="4 5">
    <name type="scientific">Priapulus caudatus</name>
    <name type="common">Priapulid worm</name>
    <dbReference type="NCBI Taxonomy" id="37621"/>
    <lineage>
        <taxon>Eukaryota</taxon>
        <taxon>Metazoa</taxon>
        <taxon>Ecdysozoa</taxon>
        <taxon>Scalidophora</taxon>
        <taxon>Priapulida</taxon>
        <taxon>Priapulimorpha</taxon>
        <taxon>Priapulimorphida</taxon>
        <taxon>Priapulidae</taxon>
        <taxon>Priapulus</taxon>
    </lineage>
</organism>
<sequence length="228" mass="24907">MGNQPSNNEDMAAPVIVNATARHTATLIFLHGLGDTGHGWAAGLAEIKPAYLKCVCPNAPTMPVTLNAGFRMPSWFDIYTLQQTSMQDEEGIKKAAENLHTLIDEEEKKGIPSNRIMVGGFSQGGAVSIYAALTYKKPLGGLLMLSSWLPLSNQFPEIVKGNTETAIFQAHGDVDPVVPFAWGELTGKKLKTFVKNYEFKSYAGLMHSSCPQEMDDVKQFINKHLPPV</sequence>
<dbReference type="SUPFAM" id="SSF53474">
    <property type="entry name" value="alpha/beta-Hydrolases"/>
    <property type="match status" value="1"/>
</dbReference>
<evidence type="ECO:0000256" key="1">
    <source>
        <dbReference type="ARBA" id="ARBA00006499"/>
    </source>
</evidence>
<evidence type="ECO:0000259" key="3">
    <source>
        <dbReference type="Pfam" id="PF02230"/>
    </source>
</evidence>
<dbReference type="Proteomes" id="UP000695022">
    <property type="component" value="Unplaced"/>
</dbReference>
<reference evidence="5 6" key="1">
    <citation type="submission" date="2025-05" db="UniProtKB">
        <authorList>
            <consortium name="RefSeq"/>
        </authorList>
    </citation>
    <scope>IDENTIFICATION</scope>
</reference>
<evidence type="ECO:0000313" key="5">
    <source>
        <dbReference type="RefSeq" id="XP_014664418.1"/>
    </source>
</evidence>
<dbReference type="RefSeq" id="XP_014664418.1">
    <property type="nucleotide sequence ID" value="XM_014808932.1"/>
</dbReference>
<keyword evidence="4" id="KW-1185">Reference proteome</keyword>
<protein>
    <recommendedName>
        <fullName evidence="2">palmitoyl-protein hydrolase</fullName>
        <ecNumber evidence="2">3.1.2.22</ecNumber>
    </recommendedName>
</protein>
<evidence type="ECO:0000313" key="4">
    <source>
        <dbReference type="Proteomes" id="UP000695022"/>
    </source>
</evidence>
<dbReference type="InterPro" id="IPR029058">
    <property type="entry name" value="AB_hydrolase_fold"/>
</dbReference>
<dbReference type="InterPro" id="IPR050565">
    <property type="entry name" value="LYPA1-2/EST-like"/>
</dbReference>
<dbReference type="RefSeq" id="XP_014664419.1">
    <property type="nucleotide sequence ID" value="XM_014808933.1"/>
</dbReference>
<accession>A0ABM1DWU7</accession>
<dbReference type="Pfam" id="PF02230">
    <property type="entry name" value="Abhydrolase_2"/>
    <property type="match status" value="1"/>
</dbReference>
<name>A0ABM1DWU7_PRICU</name>
<evidence type="ECO:0000256" key="2">
    <source>
        <dbReference type="ARBA" id="ARBA00012423"/>
    </source>
</evidence>
<dbReference type="PANTHER" id="PTHR10655">
    <property type="entry name" value="LYSOPHOSPHOLIPASE-RELATED"/>
    <property type="match status" value="1"/>
</dbReference>
<proteinExistence type="inferred from homology"/>